<dbReference type="MEROPS" id="M23.A06"/>
<dbReference type="Proteomes" id="UP000002878">
    <property type="component" value="Chromosome"/>
</dbReference>
<feature type="signal peptide" evidence="2">
    <location>
        <begin position="1"/>
        <end position="27"/>
    </location>
</feature>
<evidence type="ECO:0000259" key="3">
    <source>
        <dbReference type="Pfam" id="PF01551"/>
    </source>
</evidence>
<evidence type="ECO:0000256" key="2">
    <source>
        <dbReference type="SAM" id="SignalP"/>
    </source>
</evidence>
<name>I2C9T1_BACAY</name>
<accession>I2C9T1</accession>
<dbReference type="GO" id="GO:0004222">
    <property type="term" value="F:metalloendopeptidase activity"/>
    <property type="evidence" value="ECO:0007669"/>
    <property type="project" value="TreeGrafter"/>
</dbReference>
<dbReference type="PANTHER" id="PTHR21666">
    <property type="entry name" value="PEPTIDASE-RELATED"/>
    <property type="match status" value="1"/>
</dbReference>
<dbReference type="KEGG" id="bqy:MUS_3534"/>
<dbReference type="Pfam" id="PF01551">
    <property type="entry name" value="Peptidase_M23"/>
    <property type="match status" value="1"/>
</dbReference>
<dbReference type="InterPro" id="IPR011055">
    <property type="entry name" value="Dup_hybrid_motif"/>
</dbReference>
<gene>
    <name evidence="4" type="primary">lytH</name>
    <name evidence="4" type="ORF">MUS_3534</name>
</gene>
<keyword evidence="4" id="KW-0378">Hydrolase</keyword>
<feature type="domain" description="M23ase beta-sheet core" evidence="3">
    <location>
        <begin position="212"/>
        <end position="310"/>
    </location>
</feature>
<dbReference type="SUPFAM" id="SSF51261">
    <property type="entry name" value="Duplicated hybrid motif"/>
    <property type="match status" value="1"/>
</dbReference>
<evidence type="ECO:0000313" key="5">
    <source>
        <dbReference type="Proteomes" id="UP000002878"/>
    </source>
</evidence>
<feature type="chain" id="PRO_5038587751" evidence="2">
    <location>
        <begin position="28"/>
        <end position="335"/>
    </location>
</feature>
<dbReference type="CDD" id="cd12797">
    <property type="entry name" value="M23_peptidase"/>
    <property type="match status" value="1"/>
</dbReference>
<keyword evidence="1 2" id="KW-0732">Signal</keyword>
<proteinExistence type="predicted"/>
<dbReference type="Gene3D" id="2.70.70.10">
    <property type="entry name" value="Glucose Permease (Domain IIA)"/>
    <property type="match status" value="1"/>
</dbReference>
<dbReference type="PANTHER" id="PTHR21666:SF289">
    <property type="entry name" value="L-ALA--D-GLU ENDOPEPTIDASE"/>
    <property type="match status" value="1"/>
</dbReference>
<dbReference type="InterPro" id="IPR050570">
    <property type="entry name" value="Cell_wall_metabolism_enzyme"/>
</dbReference>
<dbReference type="EMBL" id="CP003332">
    <property type="protein sequence ID" value="AFJ63405.1"/>
    <property type="molecule type" value="Genomic_DNA"/>
</dbReference>
<dbReference type="PATRIC" id="fig|1126211.3.peg.3362"/>
<sequence length="335" mass="37778">MYSILKGDHVVKVLLSALLLLSVFCPAASGKEQSAPVYGERMQLYRKAEAVTQIPWYVLAAVDQYEENVRSNRKDLPEKAGIISIYIPDHLWSGPENPNPKDDAPLSIKVFDGIGLDGDGDGKAEVSNDEDILYTFAQYLAGFGTDLDHIRIGLWNYYRRDQTVGIITEFMTLFKTFGRLDLGEHAFPLPVKTDYSYRSTWGAARGFGGRRIHEGTDLFANYGLPVRSTCYGIVEMKGWNRFGGWRIGIRDINNTYHYFAHLNGFAKGMHKGRIVKPGEVIGSVGSSGYGPPGTAGKFPPHLHYGMYKDNGRSEWSFDPYPHLRAWERKEIRRKK</sequence>
<organism evidence="4 5">
    <name type="scientific">Bacillus amyloliquefaciens (strain Y2)</name>
    <name type="common">Bacillus amyloliquefaciens subsp. plantarum (strain B9601-Y2)</name>
    <dbReference type="NCBI Taxonomy" id="1155777"/>
    <lineage>
        <taxon>Bacteria</taxon>
        <taxon>Bacillati</taxon>
        <taxon>Bacillota</taxon>
        <taxon>Bacilli</taxon>
        <taxon>Bacillales</taxon>
        <taxon>Bacillaceae</taxon>
        <taxon>Bacillus</taxon>
        <taxon>Bacillus amyloliquefaciens group</taxon>
    </lineage>
</organism>
<dbReference type="EC" id="3.4.-.-" evidence="4"/>
<evidence type="ECO:0000313" key="4">
    <source>
        <dbReference type="EMBL" id="AFJ63405.1"/>
    </source>
</evidence>
<reference evidence="4 5" key="1">
    <citation type="journal article" date="2012" name="J. Biotechnol.">
        <title>Genome sequence of the plant growth promoting strain Bacillus amyloliquefaciens subsp. plantarum B9601-Y2 and expression of mersacidin and other secondary metabolites.</title>
        <authorList>
            <person name="He P."/>
            <person name="Hao K."/>
            <person name="Blom J."/>
            <person name="Ruckert C."/>
            <person name="Vater J."/>
            <person name="Mao Z."/>
            <person name="Wu Y."/>
            <person name="Hou M."/>
            <person name="He P."/>
            <person name="He Y."/>
            <person name="Borriss R."/>
        </authorList>
    </citation>
    <scope>NUCLEOTIDE SEQUENCE [LARGE SCALE GENOMIC DNA]</scope>
    <source>
        <strain evidence="4">Y2</strain>
    </source>
</reference>
<protein>
    <submittedName>
        <fullName evidence="4">L-Ala--D-Glu endopeptidase</fullName>
        <ecNumber evidence="4">3.4.-.-</ecNumber>
    </submittedName>
</protein>
<dbReference type="AlphaFoldDB" id="I2C9T1"/>
<dbReference type="InterPro" id="IPR016047">
    <property type="entry name" value="M23ase_b-sheet_dom"/>
</dbReference>
<dbReference type="HOGENOM" id="CLU_849020_0_0_9"/>
<evidence type="ECO:0000256" key="1">
    <source>
        <dbReference type="ARBA" id="ARBA00022729"/>
    </source>
</evidence>